<accession>A0A9P1FSH7</accession>
<reference evidence="1" key="1">
    <citation type="submission" date="2022-10" db="EMBL/GenBank/DDBJ databases">
        <authorList>
            <person name="Chen Y."/>
            <person name="Dougan E. K."/>
            <person name="Chan C."/>
            <person name="Rhodes N."/>
            <person name="Thang M."/>
        </authorList>
    </citation>
    <scope>NUCLEOTIDE SEQUENCE</scope>
</reference>
<proteinExistence type="predicted"/>
<protein>
    <submittedName>
        <fullName evidence="1">Uncharacterized protein</fullName>
    </submittedName>
</protein>
<gene>
    <name evidence="1" type="ORF">C1SCF055_LOCUS12666</name>
</gene>
<dbReference type="AlphaFoldDB" id="A0A9P1FSH7"/>
<sequence length="169" mass="18156">MSDRFLHIQVGCLVCVTTHAGAVEHEELGEVTSIERPSMEDDGSAYCRFSDASGNSYHTLALPGLRLAELQKGTQVHVAGTESFDVIGEVKGATTECFQVEVQGKLMSKKPSELLKCAPRIPADSSSVPSITDQFLHIQVGCLVWANASGREHGLGEVTSIERPSIESD</sequence>
<dbReference type="EMBL" id="CAMXCT010000968">
    <property type="protein sequence ID" value="CAI3985190.1"/>
    <property type="molecule type" value="Genomic_DNA"/>
</dbReference>
<name>A0A9P1FSH7_9DINO</name>
<keyword evidence="3" id="KW-1185">Reference proteome</keyword>
<feature type="non-terminal residue" evidence="1">
    <location>
        <position position="169"/>
    </location>
</feature>
<evidence type="ECO:0000313" key="3">
    <source>
        <dbReference type="Proteomes" id="UP001152797"/>
    </source>
</evidence>
<organism evidence="1">
    <name type="scientific">Cladocopium goreaui</name>
    <dbReference type="NCBI Taxonomy" id="2562237"/>
    <lineage>
        <taxon>Eukaryota</taxon>
        <taxon>Sar</taxon>
        <taxon>Alveolata</taxon>
        <taxon>Dinophyceae</taxon>
        <taxon>Suessiales</taxon>
        <taxon>Symbiodiniaceae</taxon>
        <taxon>Cladocopium</taxon>
    </lineage>
</organism>
<dbReference type="EMBL" id="CAMXCT030000968">
    <property type="protein sequence ID" value="CAL4772502.1"/>
    <property type="molecule type" value="Genomic_DNA"/>
</dbReference>
<reference evidence="2" key="2">
    <citation type="submission" date="2024-04" db="EMBL/GenBank/DDBJ databases">
        <authorList>
            <person name="Chen Y."/>
            <person name="Shah S."/>
            <person name="Dougan E. K."/>
            <person name="Thang M."/>
            <person name="Chan C."/>
        </authorList>
    </citation>
    <scope>NUCLEOTIDE SEQUENCE [LARGE SCALE GENOMIC DNA]</scope>
</reference>
<dbReference type="EMBL" id="CAMXCT020000968">
    <property type="protein sequence ID" value="CAL1138565.1"/>
    <property type="molecule type" value="Genomic_DNA"/>
</dbReference>
<evidence type="ECO:0000313" key="2">
    <source>
        <dbReference type="EMBL" id="CAL1138565.1"/>
    </source>
</evidence>
<evidence type="ECO:0000313" key="1">
    <source>
        <dbReference type="EMBL" id="CAI3985190.1"/>
    </source>
</evidence>
<comment type="caution">
    <text evidence="1">The sequence shown here is derived from an EMBL/GenBank/DDBJ whole genome shotgun (WGS) entry which is preliminary data.</text>
</comment>
<dbReference type="Proteomes" id="UP001152797">
    <property type="component" value="Unassembled WGS sequence"/>
</dbReference>